<feature type="domain" description="Fibronectin type-II" evidence="7">
    <location>
        <begin position="156"/>
        <end position="204"/>
    </location>
</feature>
<comment type="subcellular location">
    <subcellularLocation>
        <location evidence="1">Secreted</location>
    </subcellularLocation>
</comment>
<organism evidence="8 9">
    <name type="scientific">Salvator merianae</name>
    <name type="common">Argentine black and white tegu</name>
    <name type="synonym">Tupinambis merianae</name>
    <dbReference type="NCBI Taxonomy" id="96440"/>
    <lineage>
        <taxon>Eukaryota</taxon>
        <taxon>Metazoa</taxon>
        <taxon>Chordata</taxon>
        <taxon>Craniata</taxon>
        <taxon>Vertebrata</taxon>
        <taxon>Euteleostomi</taxon>
        <taxon>Lepidosauria</taxon>
        <taxon>Squamata</taxon>
        <taxon>Bifurcata</taxon>
        <taxon>Unidentata</taxon>
        <taxon>Episquamata</taxon>
        <taxon>Laterata</taxon>
        <taxon>Teiioidea</taxon>
        <taxon>Teiidae</taxon>
        <taxon>Salvator</taxon>
    </lineage>
</organism>
<feature type="domain" description="Fibronectin type-II" evidence="7">
    <location>
        <begin position="47"/>
        <end position="94"/>
    </location>
</feature>
<dbReference type="Ensembl" id="ENSSMRT00000031003.1">
    <property type="protein sequence ID" value="ENSSMRP00000026524.1"/>
    <property type="gene ID" value="ENSSMRG00000020496.1"/>
</dbReference>
<dbReference type="PANTHER" id="PTHR22918:SF1">
    <property type="entry name" value="FIBRONECTIN TYPE-II DOMAIN-CONTAINING PROTEIN"/>
    <property type="match status" value="1"/>
</dbReference>
<dbReference type="InterPro" id="IPR000562">
    <property type="entry name" value="FN_type2_dom"/>
</dbReference>
<dbReference type="InterPro" id="IPR051666">
    <property type="entry name" value="SP_Capacitation_Regulator"/>
</dbReference>
<feature type="disulfide bond" evidence="6">
    <location>
        <begin position="175"/>
        <end position="202"/>
    </location>
</feature>
<evidence type="ECO:0000256" key="6">
    <source>
        <dbReference type="PROSITE-ProRule" id="PRU00479"/>
    </source>
</evidence>
<feature type="domain" description="Fibronectin type-II" evidence="7">
    <location>
        <begin position="101"/>
        <end position="149"/>
    </location>
</feature>
<dbReference type="GO" id="GO:0005576">
    <property type="term" value="C:extracellular region"/>
    <property type="evidence" value="ECO:0007669"/>
    <property type="project" value="UniProtKB-SubCell"/>
</dbReference>
<dbReference type="OMA" id="IFRGKSH"/>
<feature type="disulfide bond" evidence="6">
    <location>
        <begin position="106"/>
        <end position="132"/>
    </location>
</feature>
<feature type="disulfide bond" evidence="6">
    <location>
        <begin position="120"/>
        <end position="147"/>
    </location>
</feature>
<comment type="caution">
    <text evidence="6">Lacks conserved residue(s) required for the propagation of feature annotation.</text>
</comment>
<dbReference type="GO" id="GO:0009986">
    <property type="term" value="C:cell surface"/>
    <property type="evidence" value="ECO:0007669"/>
    <property type="project" value="TreeGrafter"/>
</dbReference>
<evidence type="ECO:0000313" key="8">
    <source>
        <dbReference type="Ensembl" id="ENSSMRP00000026524.1"/>
    </source>
</evidence>
<protein>
    <recommendedName>
        <fullName evidence="7">Fibronectin type-II domain-containing protein</fullName>
    </recommendedName>
</protein>
<dbReference type="PROSITE" id="PS51092">
    <property type="entry name" value="FN2_2"/>
    <property type="match status" value="4"/>
</dbReference>
<keyword evidence="3" id="KW-0964">Secreted</keyword>
<sequence>QPCFFPYVYKGNTYYTCNKKSEAQNRYWCATTGSYDKDKKWSYCADTKPRPCFFPFIFKKKSYSTCTKDGSSDGLWCSVTSNYDKDRKWIYCEPSEYGGNSNGEPCFFPYVYKGNTYYTCNKKSEAQNRYWCATTGNYDRDKKWSYCADTRLSADLVPEPCKFPFTFEGKTYTACTTDGTSDGRFWCSVTSNYDEDRKWIYCEPSGKEDTSNGLGIT</sequence>
<evidence type="ECO:0000259" key="7">
    <source>
        <dbReference type="PROSITE" id="PS51092"/>
    </source>
</evidence>
<evidence type="ECO:0000256" key="4">
    <source>
        <dbReference type="ARBA" id="ARBA00022737"/>
    </source>
</evidence>
<comment type="similarity">
    <text evidence="2">Belongs to the seminal plasma protein family.</text>
</comment>
<name>A0A8D0E5R7_SALMN</name>
<dbReference type="Proteomes" id="UP000694421">
    <property type="component" value="Unplaced"/>
</dbReference>
<dbReference type="Gene3D" id="2.10.10.10">
    <property type="entry name" value="Fibronectin, type II, collagen-binding"/>
    <property type="match status" value="4"/>
</dbReference>
<proteinExistence type="inferred from homology"/>
<evidence type="ECO:0000256" key="1">
    <source>
        <dbReference type="ARBA" id="ARBA00004613"/>
    </source>
</evidence>
<dbReference type="InterPro" id="IPR013806">
    <property type="entry name" value="Kringle-like"/>
</dbReference>
<dbReference type="FunFam" id="2.10.10.10:FF:000011">
    <property type="entry name" value="Uncharacterized protein"/>
    <property type="match status" value="1"/>
</dbReference>
<dbReference type="PRINTS" id="PR00013">
    <property type="entry name" value="FNTYPEII"/>
</dbReference>
<feature type="disulfide bond" evidence="6">
    <location>
        <begin position="17"/>
        <end position="44"/>
    </location>
</feature>
<accession>A0A8D0E5R7</accession>
<dbReference type="FunFam" id="2.10.10.10:FF:000003">
    <property type="entry name" value="binder of sperm protein homolog 1"/>
    <property type="match status" value="2"/>
</dbReference>
<dbReference type="InterPro" id="IPR036943">
    <property type="entry name" value="FN_type2_sf"/>
</dbReference>
<evidence type="ECO:0000313" key="9">
    <source>
        <dbReference type="Proteomes" id="UP000694421"/>
    </source>
</evidence>
<dbReference type="CDD" id="cd00062">
    <property type="entry name" value="FN2"/>
    <property type="match status" value="4"/>
</dbReference>
<evidence type="ECO:0000256" key="2">
    <source>
        <dbReference type="ARBA" id="ARBA00010011"/>
    </source>
</evidence>
<dbReference type="Pfam" id="PF00040">
    <property type="entry name" value="fn2"/>
    <property type="match status" value="4"/>
</dbReference>
<dbReference type="SUPFAM" id="SSF57440">
    <property type="entry name" value="Kringle-like"/>
    <property type="match status" value="4"/>
</dbReference>
<dbReference type="SMART" id="SM00059">
    <property type="entry name" value="FN2"/>
    <property type="match status" value="4"/>
</dbReference>
<feature type="domain" description="Fibronectin type-II" evidence="7">
    <location>
        <begin position="1"/>
        <end position="46"/>
    </location>
</feature>
<keyword evidence="5 6" id="KW-1015">Disulfide bond</keyword>
<dbReference type="GeneTree" id="ENSGT00940000162766"/>
<dbReference type="AlphaFoldDB" id="A0A8D0E5R7"/>
<dbReference type="GO" id="GO:0008201">
    <property type="term" value="F:heparin binding"/>
    <property type="evidence" value="ECO:0007669"/>
    <property type="project" value="TreeGrafter"/>
</dbReference>
<dbReference type="PANTHER" id="PTHR22918">
    <property type="entry name" value="SEMINAL PLASMA PROTEIN"/>
    <property type="match status" value="1"/>
</dbReference>
<feature type="disulfide bond" evidence="6">
    <location>
        <begin position="3"/>
        <end position="29"/>
    </location>
</feature>
<keyword evidence="4" id="KW-0677">Repeat</keyword>
<evidence type="ECO:0000256" key="3">
    <source>
        <dbReference type="ARBA" id="ARBA00022525"/>
    </source>
</evidence>
<reference evidence="8" key="2">
    <citation type="submission" date="2025-09" db="UniProtKB">
        <authorList>
            <consortium name="Ensembl"/>
        </authorList>
    </citation>
    <scope>IDENTIFICATION</scope>
</reference>
<keyword evidence="9" id="KW-1185">Reference proteome</keyword>
<evidence type="ECO:0000256" key="5">
    <source>
        <dbReference type="ARBA" id="ARBA00023157"/>
    </source>
</evidence>
<dbReference type="GO" id="GO:0048240">
    <property type="term" value="P:sperm capacitation"/>
    <property type="evidence" value="ECO:0007669"/>
    <property type="project" value="TreeGrafter"/>
</dbReference>
<reference evidence="8" key="1">
    <citation type="submission" date="2025-08" db="UniProtKB">
        <authorList>
            <consortium name="Ensembl"/>
        </authorList>
    </citation>
    <scope>IDENTIFICATION</scope>
</reference>
<feature type="disulfide bond" evidence="6">
    <location>
        <begin position="161"/>
        <end position="187"/>
    </location>
</feature>